<comment type="similarity">
    <text evidence="4">Belongs to the PEP-utilizing enzyme family.</text>
</comment>
<keyword evidence="11" id="KW-0067">ATP-binding</keyword>
<dbReference type="Gene3D" id="3.30.1490.20">
    <property type="entry name" value="ATP-grasp fold, A domain"/>
    <property type="match status" value="1"/>
</dbReference>
<evidence type="ECO:0000256" key="8">
    <source>
        <dbReference type="ARBA" id="ARBA00022723"/>
    </source>
</evidence>
<dbReference type="InterPro" id="IPR002192">
    <property type="entry name" value="PPDK_AMP/ATP-bd"/>
</dbReference>
<evidence type="ECO:0000259" key="15">
    <source>
        <dbReference type="Pfam" id="PF00391"/>
    </source>
</evidence>
<dbReference type="GO" id="GO:0046872">
    <property type="term" value="F:metal ion binding"/>
    <property type="evidence" value="ECO:0007669"/>
    <property type="project" value="UniProtKB-KW"/>
</dbReference>
<comment type="pathway">
    <text evidence="3">Carbohydrate biosynthesis; gluconeogenesis.</text>
</comment>
<dbReference type="UniPathway" id="UPA00138"/>
<evidence type="ECO:0000256" key="7">
    <source>
        <dbReference type="ARBA" id="ARBA00022679"/>
    </source>
</evidence>
<dbReference type="InterPro" id="IPR036637">
    <property type="entry name" value="Phosphohistidine_dom_sf"/>
</dbReference>
<evidence type="ECO:0000256" key="5">
    <source>
        <dbReference type="ARBA" id="ARBA00011996"/>
    </source>
</evidence>
<accession>A0A7C5EWM6</accession>
<feature type="domain" description="Pyruvate phosphate dikinase AMP/ATP-binding" evidence="16">
    <location>
        <begin position="130"/>
        <end position="435"/>
    </location>
</feature>
<dbReference type="Pfam" id="PF01326">
    <property type="entry name" value="PPDK_N"/>
    <property type="match status" value="1"/>
</dbReference>
<evidence type="ECO:0000256" key="11">
    <source>
        <dbReference type="ARBA" id="ARBA00022840"/>
    </source>
</evidence>
<evidence type="ECO:0000256" key="10">
    <source>
        <dbReference type="ARBA" id="ARBA00022777"/>
    </source>
</evidence>
<keyword evidence="9" id="KW-0547">Nucleotide-binding</keyword>
<evidence type="ECO:0000259" key="16">
    <source>
        <dbReference type="Pfam" id="PF01326"/>
    </source>
</evidence>
<dbReference type="PANTHER" id="PTHR43030:SF1">
    <property type="entry name" value="PHOSPHOENOLPYRUVATE SYNTHASE"/>
    <property type="match status" value="1"/>
</dbReference>
<evidence type="ECO:0000256" key="1">
    <source>
        <dbReference type="ARBA" id="ARBA00001946"/>
    </source>
</evidence>
<reference evidence="17" key="1">
    <citation type="journal article" date="2020" name="mSystems">
        <title>Genome- and Community-Level Interaction Insights into Carbon Utilization and Element Cycling Functions of Hydrothermarchaeota in Hydrothermal Sediment.</title>
        <authorList>
            <person name="Zhou Z."/>
            <person name="Liu Y."/>
            <person name="Xu W."/>
            <person name="Pan J."/>
            <person name="Luo Z.H."/>
            <person name="Li M."/>
        </authorList>
    </citation>
    <scope>NUCLEOTIDE SEQUENCE [LARGE SCALE GENOMIC DNA]</scope>
    <source>
        <strain evidence="17">SpSt-853</strain>
    </source>
</reference>
<dbReference type="GO" id="GO:0005524">
    <property type="term" value="F:ATP binding"/>
    <property type="evidence" value="ECO:0007669"/>
    <property type="project" value="UniProtKB-KW"/>
</dbReference>
<dbReference type="SUPFAM" id="SSF52009">
    <property type="entry name" value="Phosphohistidine domain"/>
    <property type="match status" value="1"/>
</dbReference>
<dbReference type="EC" id="2.7.9.2" evidence="5"/>
<sequence length="855" mass="94107">MGLAELLCRLFRRPPVRSGPGLKEIFQGFKQVLAANNEALILMGRLEEVLASPAGLRLSDIKKLLIHLETCLSQQVAALARMSGDRWPELERVRQHLAAEIHQRLVTSLPPPEVPPVVLLAEAAPEIWSALGGKAGNLARLVRELHLPVPPAAVATFTAYQSFMEHNPHEGLSLADRLQAQLENLDRIGPEELEQKARALKALILAQPLPEALVQSLVETARLVSGTGQTLVVRSSGLREDLAASFAGQFDSFLGVTPEEVPERWRQVVASQFSYRSLTYFREHGFALEEAAMGVLLQQLVVAEAAGVMFTRDPEGVQPDSLLVSATFGLGPELAAGEISGDQFWVDKSTGKVRVFHPGKKSHRLSIKNGRVVREVLPSEQSLKPALKAEDLKVLAGMAQVLEDYFGGPQDVEWVKDPNGQLWVVQCRPLPCPSESASWSEEAVSEVGAEVLLSDALVGARGVAAGPVYLLKKPENLGSVPEGVVLLVPRTTPRLTPVIPRVAALVAEVGSPTGHLALVAREYGIPALVEAPGAWNRLPPGETVTVDAYQGRVYRGRVEKLLARRAQPGLSASPLYDRVRAVLDLVTPLTQVDPRSPEFRPENCRTYHDLAYFAHEKAMQVMFGLMDQVAEGRVPALRLLKLDTPLPLNLHLVDLGDGLASHISPVPPEAILSIPMRALWRGISHPGITWAGPIPVDLGGFLHVLGQAAMRPPEDFWDKTYAIVAANYVNYACRLGYHFQSVDSYVGPSPEENYLNFNFKGGAADESRRIRRARLIAMVLEQLGFEVEQHRDVIRARCRKRPMPEMEERLEHLGRLMAYVRQMDMLMKDDAMVQVLVERFLAGHYERPGQEDNRG</sequence>
<proteinExistence type="inferred from homology"/>
<evidence type="ECO:0000313" key="17">
    <source>
        <dbReference type="EMBL" id="HGZ11785.1"/>
    </source>
</evidence>
<keyword evidence="12" id="KW-0460">Magnesium</keyword>
<organism evidence="17">
    <name type="scientific">Desulfobacca acetoxidans</name>
    <dbReference type="NCBI Taxonomy" id="60893"/>
    <lineage>
        <taxon>Bacteria</taxon>
        <taxon>Pseudomonadati</taxon>
        <taxon>Thermodesulfobacteriota</taxon>
        <taxon>Desulfobaccia</taxon>
        <taxon>Desulfobaccales</taxon>
        <taxon>Desulfobaccaceae</taxon>
        <taxon>Desulfobacca</taxon>
    </lineage>
</organism>
<comment type="catalytic activity">
    <reaction evidence="14">
        <text>pyruvate + ATP + H2O = phosphoenolpyruvate + AMP + phosphate + 2 H(+)</text>
        <dbReference type="Rhea" id="RHEA:11364"/>
        <dbReference type="ChEBI" id="CHEBI:15361"/>
        <dbReference type="ChEBI" id="CHEBI:15377"/>
        <dbReference type="ChEBI" id="CHEBI:15378"/>
        <dbReference type="ChEBI" id="CHEBI:30616"/>
        <dbReference type="ChEBI" id="CHEBI:43474"/>
        <dbReference type="ChEBI" id="CHEBI:58702"/>
        <dbReference type="ChEBI" id="CHEBI:456215"/>
        <dbReference type="EC" id="2.7.9.2"/>
    </reaction>
</comment>
<dbReference type="EMBL" id="DTKJ01000042">
    <property type="protein sequence ID" value="HGZ11785.1"/>
    <property type="molecule type" value="Genomic_DNA"/>
</dbReference>
<dbReference type="SUPFAM" id="SSF56059">
    <property type="entry name" value="Glutathione synthetase ATP-binding domain-like"/>
    <property type="match status" value="1"/>
</dbReference>
<dbReference type="InterPro" id="IPR006319">
    <property type="entry name" value="PEP_synth"/>
</dbReference>
<evidence type="ECO:0000256" key="4">
    <source>
        <dbReference type="ARBA" id="ARBA00007837"/>
    </source>
</evidence>
<gene>
    <name evidence="17" type="ORF">ENW48_06160</name>
</gene>
<dbReference type="Gene3D" id="3.50.30.10">
    <property type="entry name" value="Phosphohistidine domain"/>
    <property type="match status" value="1"/>
</dbReference>
<evidence type="ECO:0000256" key="12">
    <source>
        <dbReference type="ARBA" id="ARBA00022842"/>
    </source>
</evidence>
<dbReference type="Pfam" id="PF00391">
    <property type="entry name" value="PEP-utilizers"/>
    <property type="match status" value="1"/>
</dbReference>
<name>A0A7C5EWM6_9BACT</name>
<keyword evidence="8" id="KW-0479">Metal-binding</keyword>
<keyword evidence="10" id="KW-0418">Kinase</keyword>
<comment type="function">
    <text evidence="2">Catalyzes the phosphorylation of pyruvate to phosphoenolpyruvate.</text>
</comment>
<dbReference type="PANTHER" id="PTHR43030">
    <property type="entry name" value="PHOSPHOENOLPYRUVATE SYNTHASE"/>
    <property type="match status" value="1"/>
</dbReference>
<evidence type="ECO:0000256" key="2">
    <source>
        <dbReference type="ARBA" id="ARBA00002988"/>
    </source>
</evidence>
<comment type="cofactor">
    <cofactor evidence="1">
        <name>Mg(2+)</name>
        <dbReference type="ChEBI" id="CHEBI:18420"/>
    </cofactor>
</comment>
<dbReference type="Gene3D" id="3.30.470.20">
    <property type="entry name" value="ATP-grasp fold, B domain"/>
    <property type="match status" value="1"/>
</dbReference>
<evidence type="ECO:0000256" key="14">
    <source>
        <dbReference type="ARBA" id="ARBA00047700"/>
    </source>
</evidence>
<feature type="domain" description="PEP-utilising enzyme mobile" evidence="15">
    <location>
        <begin position="481"/>
        <end position="551"/>
    </location>
</feature>
<evidence type="ECO:0000256" key="13">
    <source>
        <dbReference type="ARBA" id="ARBA00033470"/>
    </source>
</evidence>
<dbReference type="InterPro" id="IPR013815">
    <property type="entry name" value="ATP_grasp_subdomain_1"/>
</dbReference>
<dbReference type="GO" id="GO:0008986">
    <property type="term" value="F:pyruvate, water dikinase activity"/>
    <property type="evidence" value="ECO:0007669"/>
    <property type="project" value="UniProtKB-EC"/>
</dbReference>
<comment type="caution">
    <text evidence="17">The sequence shown here is derived from an EMBL/GenBank/DDBJ whole genome shotgun (WGS) entry which is preliminary data.</text>
</comment>
<evidence type="ECO:0000256" key="6">
    <source>
        <dbReference type="ARBA" id="ARBA00021623"/>
    </source>
</evidence>
<keyword evidence="7" id="KW-0808">Transferase</keyword>
<protein>
    <recommendedName>
        <fullName evidence="6">Phosphoenolpyruvate synthase</fullName>
        <ecNumber evidence="5">2.7.9.2</ecNumber>
    </recommendedName>
    <alternativeName>
        <fullName evidence="13">Pyruvate, water dikinase</fullName>
    </alternativeName>
</protein>
<evidence type="ECO:0000256" key="3">
    <source>
        <dbReference type="ARBA" id="ARBA00004742"/>
    </source>
</evidence>
<dbReference type="InterPro" id="IPR008279">
    <property type="entry name" value="PEP-util_enz_mobile_dom"/>
</dbReference>
<evidence type="ECO:0000256" key="9">
    <source>
        <dbReference type="ARBA" id="ARBA00022741"/>
    </source>
</evidence>
<dbReference type="GO" id="GO:0006094">
    <property type="term" value="P:gluconeogenesis"/>
    <property type="evidence" value="ECO:0007669"/>
    <property type="project" value="UniProtKB-UniPathway"/>
</dbReference>
<dbReference type="AlphaFoldDB" id="A0A7C5EWM6"/>